<dbReference type="Proteomes" id="UP000254877">
    <property type="component" value="Unassembled WGS sequence"/>
</dbReference>
<protein>
    <submittedName>
        <fullName evidence="1">Uncharacterized protein</fullName>
    </submittedName>
</protein>
<proteinExistence type="predicted"/>
<accession>A0A376LPR0</accession>
<dbReference type="AlphaFoldDB" id="A0A376LPR0"/>
<name>A0A376LPR0_ECOLX</name>
<evidence type="ECO:0000313" key="2">
    <source>
        <dbReference type="Proteomes" id="UP000254877"/>
    </source>
</evidence>
<sequence>MKIAKFIACCFVEVPNDDVFCNYEFKDSLGRSHIVVGKRGDWLYITDDDMIFTRNQLFHIHSVNNYAPVAAISVMDMHAKKWIEKDDINEARSLPGAEF</sequence>
<gene>
    <name evidence="1" type="ORF">NCTC7928_07070</name>
</gene>
<organism evidence="1 2">
    <name type="scientific">Escherichia coli</name>
    <dbReference type="NCBI Taxonomy" id="562"/>
    <lineage>
        <taxon>Bacteria</taxon>
        <taxon>Pseudomonadati</taxon>
        <taxon>Pseudomonadota</taxon>
        <taxon>Gammaproteobacteria</taxon>
        <taxon>Enterobacterales</taxon>
        <taxon>Enterobacteriaceae</taxon>
        <taxon>Escherichia</taxon>
    </lineage>
</organism>
<reference evidence="1 2" key="1">
    <citation type="submission" date="2018-06" db="EMBL/GenBank/DDBJ databases">
        <authorList>
            <consortium name="Pathogen Informatics"/>
            <person name="Doyle S."/>
        </authorList>
    </citation>
    <scope>NUCLEOTIDE SEQUENCE [LARGE SCALE GENOMIC DNA]</scope>
    <source>
        <strain evidence="1 2">NCTC7928</strain>
    </source>
</reference>
<dbReference type="EMBL" id="UGAB01000002">
    <property type="protein sequence ID" value="STF46268.1"/>
    <property type="molecule type" value="Genomic_DNA"/>
</dbReference>
<dbReference type="RefSeq" id="WP_151309989.1">
    <property type="nucleotide sequence ID" value="NZ_JAJCFW010000006.1"/>
</dbReference>
<evidence type="ECO:0000313" key="1">
    <source>
        <dbReference type="EMBL" id="STF46268.1"/>
    </source>
</evidence>